<dbReference type="EMBL" id="FCOK02000015">
    <property type="protein sequence ID" value="SAL32307.1"/>
    <property type="molecule type" value="Genomic_DNA"/>
</dbReference>
<dbReference type="Proteomes" id="UP000054683">
    <property type="component" value="Unassembled WGS sequence"/>
</dbReference>
<dbReference type="AlphaFoldDB" id="A0A158GK96"/>
<keyword evidence="1" id="KW-1133">Transmembrane helix</keyword>
<feature type="transmembrane region" description="Helical" evidence="1">
    <location>
        <begin position="12"/>
        <end position="37"/>
    </location>
</feature>
<gene>
    <name evidence="2" type="ORF">AWB69_02801</name>
</gene>
<evidence type="ECO:0000313" key="2">
    <source>
        <dbReference type="EMBL" id="SAL32307.1"/>
    </source>
</evidence>
<sequence length="82" mass="8944">MRIKDRHVALGIRALLAIGGCVVVQFVAGKAAVLANIDMPDSVAAVAGVMAGVLAVRLFAEPLLTRYVLWRARRLMSRQWSR</sequence>
<keyword evidence="1" id="KW-0812">Transmembrane</keyword>
<accession>A0A158GK96</accession>
<reference evidence="2 3" key="1">
    <citation type="submission" date="2016-01" db="EMBL/GenBank/DDBJ databases">
        <authorList>
            <person name="Oliw E.H."/>
        </authorList>
    </citation>
    <scope>NUCLEOTIDE SEQUENCE [LARGE SCALE GENOMIC DNA]</scope>
    <source>
        <strain evidence="2">LMG 27134</strain>
    </source>
</reference>
<name>A0A158GK96_9BURK</name>
<evidence type="ECO:0000256" key="1">
    <source>
        <dbReference type="SAM" id="Phobius"/>
    </source>
</evidence>
<organism evidence="2 3">
    <name type="scientific">Caballeronia udeis</name>
    <dbReference type="NCBI Taxonomy" id="1232866"/>
    <lineage>
        <taxon>Bacteria</taxon>
        <taxon>Pseudomonadati</taxon>
        <taxon>Pseudomonadota</taxon>
        <taxon>Betaproteobacteria</taxon>
        <taxon>Burkholderiales</taxon>
        <taxon>Burkholderiaceae</taxon>
        <taxon>Caballeronia</taxon>
    </lineage>
</organism>
<keyword evidence="1" id="KW-0472">Membrane</keyword>
<protein>
    <submittedName>
        <fullName evidence="2">Uncharacterized protein</fullName>
    </submittedName>
</protein>
<proteinExistence type="predicted"/>
<feature type="transmembrane region" description="Helical" evidence="1">
    <location>
        <begin position="43"/>
        <end position="69"/>
    </location>
</feature>
<evidence type="ECO:0000313" key="3">
    <source>
        <dbReference type="Proteomes" id="UP000054683"/>
    </source>
</evidence>